<dbReference type="Gene3D" id="3.40.350.10">
    <property type="entry name" value="Creatinase/prolidase N-terminal domain"/>
    <property type="match status" value="1"/>
</dbReference>
<dbReference type="Pfam" id="PF00557">
    <property type="entry name" value="Peptidase_M24"/>
    <property type="match status" value="1"/>
</dbReference>
<sequence>NIESGKIFTIAEIHKKKPNFILTKFSKELKLGFDPKIFNETSLLYNFKSSKIKLIQINKNLIDVIWNNKPKINYKKFYILNSKNVGQNYKDKIKLINNFLKRKKIKNLLITAPENIAWLLNIRGYDSNFSPIPNCQAIINYQKKIFLIVDKRKINKKFINYFNNSIRIINPNTVKTYLNSLSKHETFSIDKMTCSIFYKNEIKKRFRFYETIDPIYFLKAKKNNVEINNMINSHKEDGVALTKFLYWLKSNVIKRNISELDAQSKLEQFRKKNKNYIFSSFNTIAGTGPNGAIVHYRATKKSNRIIKKKDIFLCDSGGQYKYRTTNVTRTVCFTKPKK</sequence>
<dbReference type="PANTHER" id="PTHR43763">
    <property type="entry name" value="XAA-PRO AMINOPEPTIDASE 1"/>
    <property type="match status" value="1"/>
</dbReference>
<feature type="non-terminal residue" evidence="2">
    <location>
        <position position="338"/>
    </location>
</feature>
<protein>
    <recommendedName>
        <fullName evidence="1">Peptidase M24 domain-containing protein</fullName>
    </recommendedName>
</protein>
<dbReference type="InterPro" id="IPR029149">
    <property type="entry name" value="Creatin/AminoP/Spt16_N"/>
</dbReference>
<evidence type="ECO:0000259" key="1">
    <source>
        <dbReference type="Pfam" id="PF00557"/>
    </source>
</evidence>
<feature type="non-terminal residue" evidence="2">
    <location>
        <position position="1"/>
    </location>
</feature>
<dbReference type="InterPro" id="IPR000994">
    <property type="entry name" value="Pept_M24"/>
</dbReference>
<accession>A0A382PY25</accession>
<evidence type="ECO:0000313" key="2">
    <source>
        <dbReference type="EMBL" id="SVC78096.1"/>
    </source>
</evidence>
<dbReference type="Gene3D" id="3.90.230.10">
    <property type="entry name" value="Creatinase/methionine aminopeptidase superfamily"/>
    <property type="match status" value="1"/>
</dbReference>
<dbReference type="SUPFAM" id="SSF53092">
    <property type="entry name" value="Creatinase/prolidase N-terminal domain"/>
    <property type="match status" value="1"/>
</dbReference>
<dbReference type="InterPro" id="IPR036005">
    <property type="entry name" value="Creatinase/aminopeptidase-like"/>
</dbReference>
<feature type="domain" description="Peptidase M24" evidence="1">
    <location>
        <begin position="230"/>
        <end position="336"/>
    </location>
</feature>
<dbReference type="SUPFAM" id="SSF55920">
    <property type="entry name" value="Creatinase/aminopeptidase"/>
    <property type="match status" value="1"/>
</dbReference>
<dbReference type="PANTHER" id="PTHR43763:SF20">
    <property type="entry name" value="XAA-PRO AMINOPEPTIDASE APEPP"/>
    <property type="match status" value="1"/>
</dbReference>
<dbReference type="AlphaFoldDB" id="A0A382PY25"/>
<dbReference type="EMBL" id="UINC01110530">
    <property type="protein sequence ID" value="SVC78096.1"/>
    <property type="molecule type" value="Genomic_DNA"/>
</dbReference>
<dbReference type="InterPro" id="IPR050422">
    <property type="entry name" value="X-Pro_aminopeptidase_P"/>
</dbReference>
<reference evidence="2" key="1">
    <citation type="submission" date="2018-05" db="EMBL/GenBank/DDBJ databases">
        <authorList>
            <person name="Lanie J.A."/>
            <person name="Ng W.-L."/>
            <person name="Kazmierczak K.M."/>
            <person name="Andrzejewski T.M."/>
            <person name="Davidsen T.M."/>
            <person name="Wayne K.J."/>
            <person name="Tettelin H."/>
            <person name="Glass J.I."/>
            <person name="Rusch D."/>
            <person name="Podicherti R."/>
            <person name="Tsui H.-C.T."/>
            <person name="Winkler M.E."/>
        </authorList>
    </citation>
    <scope>NUCLEOTIDE SEQUENCE</scope>
</reference>
<dbReference type="Pfam" id="PF16189">
    <property type="entry name" value="Creatinase_N_2"/>
    <property type="match status" value="1"/>
</dbReference>
<name>A0A382PY25_9ZZZZ</name>
<gene>
    <name evidence="2" type="ORF">METZ01_LOCUS330950</name>
</gene>
<proteinExistence type="predicted"/>
<organism evidence="2">
    <name type="scientific">marine metagenome</name>
    <dbReference type="NCBI Taxonomy" id="408172"/>
    <lineage>
        <taxon>unclassified sequences</taxon>
        <taxon>metagenomes</taxon>
        <taxon>ecological metagenomes</taxon>
    </lineage>
</organism>